<accession>A0A2C6KU88</accession>
<feature type="compositionally biased region" description="Basic and acidic residues" evidence="1">
    <location>
        <begin position="180"/>
        <end position="189"/>
    </location>
</feature>
<dbReference type="EMBL" id="MIGC01002755">
    <property type="protein sequence ID" value="PHJ20449.1"/>
    <property type="molecule type" value="Genomic_DNA"/>
</dbReference>
<evidence type="ECO:0000313" key="3">
    <source>
        <dbReference type="Proteomes" id="UP000221165"/>
    </source>
</evidence>
<dbReference type="AlphaFoldDB" id="A0A2C6KU88"/>
<protein>
    <submittedName>
        <fullName evidence="2">Uncharacterized protein</fullName>
    </submittedName>
</protein>
<evidence type="ECO:0000256" key="1">
    <source>
        <dbReference type="SAM" id="MobiDB-lite"/>
    </source>
</evidence>
<keyword evidence="3" id="KW-1185">Reference proteome</keyword>
<dbReference type="Proteomes" id="UP000221165">
    <property type="component" value="Unassembled WGS sequence"/>
</dbReference>
<gene>
    <name evidence="2" type="ORF">CSUI_005710</name>
</gene>
<sequence>MSMIPTIAPYLSRVSTADLLGYTSSVVKPRYIRSCGRLPYGASRSLSLDLLLSEIDASTMRSLLYQGGATSRELLKRRRRKIISPCNVLLSPTGETAGVTEMSERPENAIEEKDHGREEKDRDFDPVRKMDHVTQEEKGDGMHKDKREMIGRGRKRRERRKREGEEADRIMEGDDGVGQQERREDREYSFRSSLNEEEREGEEEDEDESLDWMDHMNEEEVEEERDRSSFKQRKRK</sequence>
<proteinExistence type="predicted"/>
<comment type="caution">
    <text evidence="2">The sequence shown here is derived from an EMBL/GenBank/DDBJ whole genome shotgun (WGS) entry which is preliminary data.</text>
</comment>
<name>A0A2C6KU88_9APIC</name>
<feature type="compositionally biased region" description="Basic and acidic residues" evidence="1">
    <location>
        <begin position="212"/>
        <end position="229"/>
    </location>
</feature>
<dbReference type="VEuPathDB" id="ToxoDB:CSUI_005710"/>
<organism evidence="2 3">
    <name type="scientific">Cystoisospora suis</name>
    <dbReference type="NCBI Taxonomy" id="483139"/>
    <lineage>
        <taxon>Eukaryota</taxon>
        <taxon>Sar</taxon>
        <taxon>Alveolata</taxon>
        <taxon>Apicomplexa</taxon>
        <taxon>Conoidasida</taxon>
        <taxon>Coccidia</taxon>
        <taxon>Eucoccidiorida</taxon>
        <taxon>Eimeriorina</taxon>
        <taxon>Sarcocystidae</taxon>
        <taxon>Cystoisospora</taxon>
    </lineage>
</organism>
<feature type="region of interest" description="Disordered" evidence="1">
    <location>
        <begin position="95"/>
        <end position="236"/>
    </location>
</feature>
<reference evidence="2 3" key="1">
    <citation type="journal article" date="2017" name="Int. J. Parasitol.">
        <title>The genome of the protozoan parasite Cystoisospora suis and a reverse vaccinology approach to identify vaccine candidates.</title>
        <authorList>
            <person name="Palmieri N."/>
            <person name="Shrestha A."/>
            <person name="Ruttkowski B."/>
            <person name="Beck T."/>
            <person name="Vogl C."/>
            <person name="Tomley F."/>
            <person name="Blake D.P."/>
            <person name="Joachim A."/>
        </authorList>
    </citation>
    <scope>NUCLEOTIDE SEQUENCE [LARGE SCALE GENOMIC DNA]</scope>
    <source>
        <strain evidence="2 3">Wien I</strain>
    </source>
</reference>
<dbReference type="GeneID" id="94429091"/>
<feature type="compositionally biased region" description="Basic and acidic residues" evidence="1">
    <location>
        <begin position="161"/>
        <end position="172"/>
    </location>
</feature>
<feature type="non-terminal residue" evidence="2">
    <location>
        <position position="236"/>
    </location>
</feature>
<feature type="compositionally biased region" description="Acidic residues" evidence="1">
    <location>
        <begin position="195"/>
        <end position="211"/>
    </location>
</feature>
<feature type="compositionally biased region" description="Basic and acidic residues" evidence="1">
    <location>
        <begin position="102"/>
        <end position="151"/>
    </location>
</feature>
<evidence type="ECO:0000313" key="2">
    <source>
        <dbReference type="EMBL" id="PHJ20449.1"/>
    </source>
</evidence>
<dbReference type="RefSeq" id="XP_067922137.1">
    <property type="nucleotide sequence ID" value="XM_068065880.1"/>
</dbReference>